<accession>A0ABY8QJK4</accession>
<sequence length="180" mass="19215">MTSMLINGSETGTVRLFHLDLPPEAIERFTTMAGTGEWPLKYGLGAKTLRPAFVDVVSIRDLEDMPLSRYMAEAHNASGADFNAARPQIDALKGHVLILPSQAFDNTTQTLTVAAPLRWVGTFSELAPKARGARLRTDSAKGIESADGPVSPPLNIPKFLILAAIGVVALVALVLVRVLG</sequence>
<dbReference type="RefSeq" id="WP_282301447.1">
    <property type="nucleotide sequence ID" value="NZ_CP124616.1"/>
</dbReference>
<keyword evidence="3" id="KW-1185">Reference proteome</keyword>
<dbReference type="EMBL" id="CP124616">
    <property type="protein sequence ID" value="WGW04811.1"/>
    <property type="molecule type" value="Genomic_DNA"/>
</dbReference>
<gene>
    <name evidence="2" type="ORF">QF118_04465</name>
</gene>
<evidence type="ECO:0000313" key="3">
    <source>
        <dbReference type="Proteomes" id="UP001241605"/>
    </source>
</evidence>
<keyword evidence="1" id="KW-1133">Transmembrane helix</keyword>
<proteinExistence type="predicted"/>
<reference evidence="2 3" key="1">
    <citation type="submission" date="2023-05" db="EMBL/GenBank/DDBJ databases">
        <title>YMD87, complete Genome.</title>
        <authorList>
            <person name="Zhang J."/>
            <person name="Xu X."/>
        </authorList>
    </citation>
    <scope>NUCLEOTIDE SEQUENCE [LARGE SCALE GENOMIC DNA]</scope>
    <source>
        <strain evidence="2 3">YMD87</strain>
    </source>
</reference>
<organism evidence="2 3">
    <name type="scientific">Tropicibacter oceani</name>
    <dbReference type="NCBI Taxonomy" id="3058420"/>
    <lineage>
        <taxon>Bacteria</taxon>
        <taxon>Pseudomonadati</taxon>
        <taxon>Pseudomonadota</taxon>
        <taxon>Alphaproteobacteria</taxon>
        <taxon>Rhodobacterales</taxon>
        <taxon>Roseobacteraceae</taxon>
        <taxon>Tropicibacter</taxon>
    </lineage>
</organism>
<evidence type="ECO:0000313" key="2">
    <source>
        <dbReference type="EMBL" id="WGW04811.1"/>
    </source>
</evidence>
<feature type="transmembrane region" description="Helical" evidence="1">
    <location>
        <begin position="159"/>
        <end position="179"/>
    </location>
</feature>
<keyword evidence="1" id="KW-0812">Transmembrane</keyword>
<keyword evidence="1" id="KW-0472">Membrane</keyword>
<protein>
    <submittedName>
        <fullName evidence="2">Aspartate carbamoyltransferase catalytic subunit</fullName>
    </submittedName>
</protein>
<name>A0ABY8QJK4_9RHOB</name>
<dbReference type="Proteomes" id="UP001241605">
    <property type="component" value="Chromosome"/>
</dbReference>
<evidence type="ECO:0000256" key="1">
    <source>
        <dbReference type="SAM" id="Phobius"/>
    </source>
</evidence>